<evidence type="ECO:0000259" key="5">
    <source>
        <dbReference type="PROSITE" id="PS50089"/>
    </source>
</evidence>
<evidence type="ECO:0000256" key="4">
    <source>
        <dbReference type="PROSITE-ProRule" id="PRU00175"/>
    </source>
</evidence>
<gene>
    <name evidence="6" type="ORF">B0T10DRAFT_453502</name>
</gene>
<organism evidence="6 7">
    <name type="scientific">Thelonectria olida</name>
    <dbReference type="NCBI Taxonomy" id="1576542"/>
    <lineage>
        <taxon>Eukaryota</taxon>
        <taxon>Fungi</taxon>
        <taxon>Dikarya</taxon>
        <taxon>Ascomycota</taxon>
        <taxon>Pezizomycotina</taxon>
        <taxon>Sordariomycetes</taxon>
        <taxon>Hypocreomycetidae</taxon>
        <taxon>Hypocreales</taxon>
        <taxon>Nectriaceae</taxon>
        <taxon>Thelonectria</taxon>
    </lineage>
</organism>
<dbReference type="Proteomes" id="UP000777438">
    <property type="component" value="Unassembled WGS sequence"/>
</dbReference>
<accession>A0A9P9AXV7</accession>
<keyword evidence="1" id="KW-0479">Metal-binding</keyword>
<protein>
    <recommendedName>
        <fullName evidence="5">RING-type domain-containing protein</fullName>
    </recommendedName>
</protein>
<dbReference type="InterPro" id="IPR001841">
    <property type="entry name" value="Znf_RING"/>
</dbReference>
<dbReference type="OrthoDB" id="654191at2759"/>
<comment type="caution">
    <text evidence="6">The sequence shown here is derived from an EMBL/GenBank/DDBJ whole genome shotgun (WGS) entry which is preliminary data.</text>
</comment>
<dbReference type="InterPro" id="IPR017907">
    <property type="entry name" value="Znf_RING_CS"/>
</dbReference>
<evidence type="ECO:0000313" key="7">
    <source>
        <dbReference type="Proteomes" id="UP000777438"/>
    </source>
</evidence>
<dbReference type="EMBL" id="JAGPYM010000002">
    <property type="protein sequence ID" value="KAH6898160.1"/>
    <property type="molecule type" value="Genomic_DNA"/>
</dbReference>
<sequence length="330" mass="37219">MSDTTPWAPLEGAESLELAVARARQWAASLENAVQAEVAEVDSAANNVNSASTQDVTGPSIKETYWPLVKQELDEGGEQAWERLELDCPICFRELNIGKPKPELPPDVDCDDIESYPHDVKIAVCGHIFCDKCMFNHCLTSRVVSCPTCREPWRHINCKHNNQGRRFPRSKDDFVPKVVHEGGSLSPQCAECTFTMLADTVVTMGRVFINQEGLLDNHEWFGVSYNTGRSVIRLADTPSLGFSNRGMSMGRRLNMPQDYKNALEALMSSFRNSMKNGWANFFNRDMHFEFFAFEIDDVPRPLFVSPQHYIGWHEASDFITGADTGAWWSI</sequence>
<feature type="domain" description="RING-type" evidence="5">
    <location>
        <begin position="88"/>
        <end position="150"/>
    </location>
</feature>
<dbReference type="InterPro" id="IPR013083">
    <property type="entry name" value="Znf_RING/FYVE/PHD"/>
</dbReference>
<keyword evidence="7" id="KW-1185">Reference proteome</keyword>
<name>A0A9P9AXV7_9HYPO</name>
<keyword evidence="2 4" id="KW-0863">Zinc-finger</keyword>
<proteinExistence type="predicted"/>
<evidence type="ECO:0000256" key="3">
    <source>
        <dbReference type="ARBA" id="ARBA00022833"/>
    </source>
</evidence>
<dbReference type="Gene3D" id="3.30.40.10">
    <property type="entry name" value="Zinc/RING finger domain, C3HC4 (zinc finger)"/>
    <property type="match status" value="1"/>
</dbReference>
<dbReference type="GO" id="GO:0008270">
    <property type="term" value="F:zinc ion binding"/>
    <property type="evidence" value="ECO:0007669"/>
    <property type="project" value="UniProtKB-KW"/>
</dbReference>
<dbReference type="SUPFAM" id="SSF57850">
    <property type="entry name" value="RING/U-box"/>
    <property type="match status" value="1"/>
</dbReference>
<reference evidence="6 7" key="1">
    <citation type="journal article" date="2021" name="Nat. Commun.">
        <title>Genetic determinants of endophytism in the Arabidopsis root mycobiome.</title>
        <authorList>
            <person name="Mesny F."/>
            <person name="Miyauchi S."/>
            <person name="Thiergart T."/>
            <person name="Pickel B."/>
            <person name="Atanasova L."/>
            <person name="Karlsson M."/>
            <person name="Huettel B."/>
            <person name="Barry K.W."/>
            <person name="Haridas S."/>
            <person name="Chen C."/>
            <person name="Bauer D."/>
            <person name="Andreopoulos W."/>
            <person name="Pangilinan J."/>
            <person name="LaButti K."/>
            <person name="Riley R."/>
            <person name="Lipzen A."/>
            <person name="Clum A."/>
            <person name="Drula E."/>
            <person name="Henrissat B."/>
            <person name="Kohler A."/>
            <person name="Grigoriev I.V."/>
            <person name="Martin F.M."/>
            <person name="Hacquard S."/>
        </authorList>
    </citation>
    <scope>NUCLEOTIDE SEQUENCE [LARGE SCALE GENOMIC DNA]</scope>
    <source>
        <strain evidence="6 7">MPI-CAGE-CH-0241</strain>
    </source>
</reference>
<dbReference type="PROSITE" id="PS00518">
    <property type="entry name" value="ZF_RING_1"/>
    <property type="match status" value="1"/>
</dbReference>
<evidence type="ECO:0000256" key="1">
    <source>
        <dbReference type="ARBA" id="ARBA00022723"/>
    </source>
</evidence>
<keyword evidence="3" id="KW-0862">Zinc</keyword>
<dbReference type="SMART" id="SM00184">
    <property type="entry name" value="RING"/>
    <property type="match status" value="1"/>
</dbReference>
<dbReference type="AlphaFoldDB" id="A0A9P9AXV7"/>
<dbReference type="PROSITE" id="PS50089">
    <property type="entry name" value="ZF_RING_2"/>
    <property type="match status" value="1"/>
</dbReference>
<evidence type="ECO:0000313" key="6">
    <source>
        <dbReference type="EMBL" id="KAH6898160.1"/>
    </source>
</evidence>
<evidence type="ECO:0000256" key="2">
    <source>
        <dbReference type="ARBA" id="ARBA00022771"/>
    </source>
</evidence>